<accession>A0A1M6SAJ1</accession>
<reference evidence="4 5" key="1">
    <citation type="submission" date="2016-11" db="EMBL/GenBank/DDBJ databases">
        <authorList>
            <person name="Jaros S."/>
            <person name="Januszkiewicz K."/>
            <person name="Wedrychowicz H."/>
        </authorList>
    </citation>
    <scope>NUCLEOTIDE SEQUENCE [LARGE SCALE GENOMIC DNA]</scope>
    <source>
        <strain evidence="4 5">DSM 19557</strain>
    </source>
</reference>
<evidence type="ECO:0000259" key="3">
    <source>
        <dbReference type="Pfam" id="PF02470"/>
    </source>
</evidence>
<keyword evidence="5" id="KW-1185">Reference proteome</keyword>
<dbReference type="AlphaFoldDB" id="A0A1M6SAJ1"/>
<evidence type="ECO:0000256" key="2">
    <source>
        <dbReference type="SAM" id="Phobius"/>
    </source>
</evidence>
<evidence type="ECO:0000313" key="4">
    <source>
        <dbReference type="EMBL" id="SHK41710.1"/>
    </source>
</evidence>
<dbReference type="PANTHER" id="PTHR33371:SF4">
    <property type="entry name" value="INTERMEMBRANE PHOSPHOLIPID TRANSPORT SYSTEM BINDING PROTEIN MLAD"/>
    <property type="match status" value="1"/>
</dbReference>
<feature type="domain" description="Mce/MlaD" evidence="3">
    <location>
        <begin position="37"/>
        <end position="112"/>
    </location>
</feature>
<dbReference type="RefSeq" id="WP_079654076.1">
    <property type="nucleotide sequence ID" value="NZ_LT670846.1"/>
</dbReference>
<proteinExistence type="predicted"/>
<dbReference type="STRING" id="381751.SAMN05444391_0949"/>
<dbReference type="EMBL" id="LT670846">
    <property type="protein sequence ID" value="SHK41710.1"/>
    <property type="molecule type" value="Genomic_DNA"/>
</dbReference>
<protein>
    <submittedName>
        <fullName evidence="4">Phospholipid/cholesterol/gamma-HCH transport system substrate-binding protein</fullName>
    </submittedName>
</protein>
<evidence type="ECO:0000256" key="1">
    <source>
        <dbReference type="SAM" id="Coils"/>
    </source>
</evidence>
<dbReference type="PANTHER" id="PTHR33371">
    <property type="entry name" value="INTERMEMBRANE PHOSPHOLIPID TRANSPORT SYSTEM BINDING PROTEIN MLAD-RELATED"/>
    <property type="match status" value="1"/>
</dbReference>
<evidence type="ECO:0000313" key="5">
    <source>
        <dbReference type="Proteomes" id="UP000189810"/>
    </source>
</evidence>
<name>A0A1M6SAJ1_9AQUI</name>
<keyword evidence="2" id="KW-0472">Membrane</keyword>
<feature type="coiled-coil region" evidence="1">
    <location>
        <begin position="238"/>
        <end position="297"/>
    </location>
</feature>
<gene>
    <name evidence="4" type="ORF">SAMN05444391_0949</name>
</gene>
<keyword evidence="2" id="KW-1133">Transmembrane helix</keyword>
<dbReference type="OrthoDB" id="9788420at2"/>
<feature type="transmembrane region" description="Helical" evidence="2">
    <location>
        <begin position="7"/>
        <end position="28"/>
    </location>
</feature>
<keyword evidence="2" id="KW-0812">Transmembrane</keyword>
<dbReference type="Pfam" id="PF02470">
    <property type="entry name" value="MlaD"/>
    <property type="match status" value="1"/>
</dbReference>
<organism evidence="4 5">
    <name type="scientific">Thermocrinis minervae</name>
    <dbReference type="NCBI Taxonomy" id="381751"/>
    <lineage>
        <taxon>Bacteria</taxon>
        <taxon>Pseudomonadati</taxon>
        <taxon>Aquificota</taxon>
        <taxon>Aquificia</taxon>
        <taxon>Aquificales</taxon>
        <taxon>Aquificaceae</taxon>
        <taxon>Thermocrinis</taxon>
    </lineage>
</organism>
<dbReference type="InterPro" id="IPR003399">
    <property type="entry name" value="Mce/MlaD"/>
</dbReference>
<sequence length="516" mass="57294">MKLTNEVKVGVFVVVVALGFAFLILTFGEVPFLKPSGRVYKVIFDEVGGLSKGAEVRVAGIRSGKVKDIRLKDGKVEVVFELDKDITLYKDATAQIGTLGLMGDKYLSITPGTPSAGTLEEGGYIKNTLGYADTDRLVKEMTNASEAIKLLAQNFQLILTENREDIRAIAQNLAVLTDNLNRITMENRENLRQAIANLNILLASLNRTLPTAIESVERLSENLNAIATENRQDIKVAISNLRALSQDLKETLPELSRNLNDLSRNLNLIATENRENIKETTQNIAQLTKRLDYIAQKLERGEGTLGKLITDDELYRNIASATRTFSKAGEVADKTNLYVGFRGELYKAGDTKGILTLKLQPDERKYYLLEIVGNSRGRVYKEEILPNQYVVKKEFKPQITLQYAVLFPVFGDKKLVVRAGLKESTGGVGLDFVYSNRVTFFSDLWNSGRKDRPQDKDLKPSLQVGVEYKVKGPVYVRVGGDDLLNSKLRGAFGGVGLLFTDNDLKYLLGGLRLPGF</sequence>
<dbReference type="Proteomes" id="UP000189810">
    <property type="component" value="Chromosome I"/>
</dbReference>
<keyword evidence="1" id="KW-0175">Coiled coil</keyword>
<dbReference type="InterPro" id="IPR052336">
    <property type="entry name" value="MlaD_Phospholipid_Transporter"/>
</dbReference>